<dbReference type="InterPro" id="IPR010998">
    <property type="entry name" value="Integrase_recombinase_N"/>
</dbReference>
<dbReference type="Gene3D" id="1.10.150.130">
    <property type="match status" value="1"/>
</dbReference>
<sequence>MTSTDIALPPSRPIARQMETVTTRTGMRLSASAAKWFEESVPRSSRDARAWRWQEYAQWCSDVDWHTAERGAVASFIAALADRGHPVKTLQAMSGTLRGMRALDGSPLDAEELKAIEGVIRGRAKHEAKGIGGVRPGPLKADGVTPEDLRRMVATLNVSTPRGARDAVTLVLDWWMAGRCSEPAALNIHDIRILTVELTDEETGEIHEVPALEVEVRESKADQDAEGETVRILAPLDAPELCPVTAVRRWFDVLADAGQLTDGPLLRRIDRHGKIGADAAGRRNDDAERQGGITARTVRTIIKTAARAAGLIKDEDERAVAEVWEDRAEAVAAAAATDSEAEASSILSGWRLRLRRALQQGRRITGHSMRRGFIQAALRSKKPPHQVAIHSRHAPKSRAFWEYVDSVPDWEQSATMSLRLAA</sequence>
<proteinExistence type="predicted"/>
<dbReference type="SUPFAM" id="SSF56349">
    <property type="entry name" value="DNA breaking-rejoining enzymes"/>
    <property type="match status" value="1"/>
</dbReference>
<dbReference type="EMBL" id="JAWCTQ010000044">
    <property type="protein sequence ID" value="MDT9685629.1"/>
    <property type="molecule type" value="Genomic_DNA"/>
</dbReference>
<organism evidence="3 4">
    <name type="scientific">Streptomyces tamarix</name>
    <dbReference type="NCBI Taxonomy" id="3078565"/>
    <lineage>
        <taxon>Bacteria</taxon>
        <taxon>Bacillati</taxon>
        <taxon>Actinomycetota</taxon>
        <taxon>Actinomycetes</taxon>
        <taxon>Kitasatosporales</taxon>
        <taxon>Streptomycetaceae</taxon>
        <taxon>Streptomyces</taxon>
    </lineage>
</organism>
<comment type="caution">
    <text evidence="3">The sequence shown here is derived from an EMBL/GenBank/DDBJ whole genome shotgun (WGS) entry which is preliminary data.</text>
</comment>
<dbReference type="InterPro" id="IPR011010">
    <property type="entry name" value="DNA_brk_join_enz"/>
</dbReference>
<dbReference type="PANTHER" id="PTHR34605:SF4">
    <property type="entry name" value="DNA ADENINE METHYLTRANSFERASE"/>
    <property type="match status" value="1"/>
</dbReference>
<keyword evidence="1" id="KW-0238">DNA-binding</keyword>
<dbReference type="InterPro" id="IPR013762">
    <property type="entry name" value="Integrase-like_cat_sf"/>
</dbReference>
<dbReference type="RefSeq" id="WP_315880672.1">
    <property type="nucleotide sequence ID" value="NZ_JAWCTQ010000044.1"/>
</dbReference>
<gene>
    <name evidence="3" type="ORF">RND61_26710</name>
</gene>
<evidence type="ECO:0000256" key="2">
    <source>
        <dbReference type="ARBA" id="ARBA00023172"/>
    </source>
</evidence>
<dbReference type="PANTHER" id="PTHR34605">
    <property type="entry name" value="PHAGE_INTEGRASE DOMAIN-CONTAINING PROTEIN"/>
    <property type="match status" value="1"/>
</dbReference>
<accession>A0ABU3QSC4</accession>
<evidence type="ECO:0000313" key="3">
    <source>
        <dbReference type="EMBL" id="MDT9685629.1"/>
    </source>
</evidence>
<evidence type="ECO:0000313" key="4">
    <source>
        <dbReference type="Proteomes" id="UP001250181"/>
    </source>
</evidence>
<reference evidence="3 4" key="1">
    <citation type="submission" date="2023-09" db="EMBL/GenBank/DDBJ databases">
        <title>Streptomyces sp. nov.: A antagonism against Alternaria gaisen Producing Streptochlin, Isolated from Tamarix root soil.</title>
        <authorList>
            <person name="Chen Y."/>
        </authorList>
    </citation>
    <scope>NUCLEOTIDE SEQUENCE [LARGE SCALE GENOMIC DNA]</scope>
    <source>
        <strain evidence="3 4">TRM76323</strain>
    </source>
</reference>
<dbReference type="SUPFAM" id="SSF47823">
    <property type="entry name" value="lambda integrase-like, N-terminal domain"/>
    <property type="match status" value="1"/>
</dbReference>
<dbReference type="Gene3D" id="1.10.443.10">
    <property type="entry name" value="Intergrase catalytic core"/>
    <property type="match status" value="1"/>
</dbReference>
<evidence type="ECO:0000256" key="1">
    <source>
        <dbReference type="ARBA" id="ARBA00023125"/>
    </source>
</evidence>
<dbReference type="InterPro" id="IPR052925">
    <property type="entry name" value="Phage_Integrase-like_Recomb"/>
</dbReference>
<protein>
    <recommendedName>
        <fullName evidence="5">Integrase</fullName>
    </recommendedName>
</protein>
<dbReference type="Proteomes" id="UP001250181">
    <property type="component" value="Unassembled WGS sequence"/>
</dbReference>
<keyword evidence="4" id="KW-1185">Reference proteome</keyword>
<keyword evidence="2" id="KW-0233">DNA recombination</keyword>
<name>A0ABU3QSC4_9ACTN</name>
<evidence type="ECO:0008006" key="5">
    <source>
        <dbReference type="Google" id="ProtNLM"/>
    </source>
</evidence>